<keyword evidence="2" id="KW-1185">Reference proteome</keyword>
<protein>
    <submittedName>
        <fullName evidence="1">Uncharacterized protein</fullName>
    </submittedName>
</protein>
<gene>
    <name evidence="1" type="ORF">HUF19_17895</name>
</gene>
<evidence type="ECO:0000313" key="2">
    <source>
        <dbReference type="Proteomes" id="UP001065322"/>
    </source>
</evidence>
<organism evidence="1 2">
    <name type="scientific">Thalassolituus hydrocarboniclasticus</name>
    <dbReference type="NCBI Taxonomy" id="2742796"/>
    <lineage>
        <taxon>Bacteria</taxon>
        <taxon>Pseudomonadati</taxon>
        <taxon>Pseudomonadota</taxon>
        <taxon>Gammaproteobacteria</taxon>
        <taxon>Oceanospirillales</taxon>
        <taxon>Oceanospirillaceae</taxon>
        <taxon>Thalassolituus</taxon>
    </lineage>
</organism>
<proteinExistence type="predicted"/>
<evidence type="ECO:0000313" key="1">
    <source>
        <dbReference type="EMBL" id="UXD89190.1"/>
    </source>
</evidence>
<dbReference type="PROSITE" id="PS51257">
    <property type="entry name" value="PROKAR_LIPOPROTEIN"/>
    <property type="match status" value="1"/>
</dbReference>
<sequence length="192" mass="21835">MQFRILAFFSVVTLVGCNPFYQKWHEKVCQHDDQYCDIPVYLDPDDLQRLPVPVYGNSVPLRSPGKLLQSGDLLVVNDRYSGHHFFDISDRQNPLRIGFYPLPGATELTISNGYLYTNSFTDLYAINLADLRDATYSANSVKRVTDQYSMPRQPSKWIEGADFKSGVLDGGHPLIIGYDTVDGRRFLYGVQQ</sequence>
<dbReference type="RefSeq" id="WP_260997861.1">
    <property type="nucleotide sequence ID" value="NZ_CP054475.1"/>
</dbReference>
<name>A0ABY6AEM4_9GAMM</name>
<accession>A0ABY6AEM4</accession>
<dbReference type="EMBL" id="CP054475">
    <property type="protein sequence ID" value="UXD89190.1"/>
    <property type="molecule type" value="Genomic_DNA"/>
</dbReference>
<reference evidence="2" key="1">
    <citation type="submission" date="2020-06" db="EMBL/GenBank/DDBJ databases">
        <title>Thalassolituus marinus alknpb1M-1, a hydrocarbon-degrading bacterium isolated from the deep-sea overlying water using an in-situ strategy from the South China Sea basin.</title>
        <authorList>
            <person name="Dong C."/>
            <person name="Chen Y."/>
            <person name="Shao Z."/>
        </authorList>
    </citation>
    <scope>NUCLEOTIDE SEQUENCE [LARGE SCALE GENOMIC DNA]</scope>
    <source>
        <strain evidence="2">alknpb1M-1</strain>
    </source>
</reference>
<dbReference type="Proteomes" id="UP001065322">
    <property type="component" value="Chromosome"/>
</dbReference>